<evidence type="ECO:0000256" key="3">
    <source>
        <dbReference type="ARBA" id="ARBA00022801"/>
    </source>
</evidence>
<dbReference type="PANTHER" id="PTHR11717:SF7">
    <property type="entry name" value="LOW MOLECULAR WEIGHT PHOSPHOTYROSINE PROTEIN PHOSPHATASE"/>
    <property type="match status" value="1"/>
</dbReference>
<dbReference type="EMBL" id="CP011859">
    <property type="protein sequence ID" value="AQY23181.1"/>
    <property type="molecule type" value="Genomic_DNA"/>
</dbReference>
<organism evidence="7 8">
    <name type="scientific">Riemerella anatipestifer</name>
    <name type="common">Moraxella anatipestifer</name>
    <dbReference type="NCBI Taxonomy" id="34085"/>
    <lineage>
        <taxon>Bacteria</taxon>
        <taxon>Pseudomonadati</taxon>
        <taxon>Bacteroidota</taxon>
        <taxon>Flavobacteriia</taxon>
        <taxon>Flavobacteriales</taxon>
        <taxon>Weeksellaceae</taxon>
        <taxon>Riemerella</taxon>
    </lineage>
</organism>
<dbReference type="SMART" id="SM00226">
    <property type="entry name" value="LMWPc"/>
    <property type="match status" value="1"/>
</dbReference>
<dbReference type="InterPro" id="IPR017867">
    <property type="entry name" value="Tyr_phospatase_low_mol_wt"/>
</dbReference>
<evidence type="ECO:0000313" key="8">
    <source>
        <dbReference type="Proteomes" id="UP000189883"/>
    </source>
</evidence>
<reference evidence="7 8" key="1">
    <citation type="submission" date="2015-06" db="EMBL/GenBank/DDBJ databases">
        <title>R. anatipestifer strain HXb2 is the most virulent strain so far, and the genome sequence would help us uncover the pathogenesis.</title>
        <authorList>
            <person name="Hu Q."/>
            <person name="Qi J."/>
            <person name="Bo H."/>
            <person name="Liu G."/>
            <person name="Tao M."/>
            <person name="Ding Y."/>
            <person name="Xue Y."/>
        </authorList>
    </citation>
    <scope>NUCLEOTIDE SEQUENCE [LARGE SCALE GENOMIC DNA]</scope>
    <source>
        <strain evidence="7 8">HXb2</strain>
    </source>
</reference>
<dbReference type="InterPro" id="IPR036196">
    <property type="entry name" value="Ptyr_pPase_sf"/>
</dbReference>
<dbReference type="PRINTS" id="PR00719">
    <property type="entry name" value="LMWPTPASE"/>
</dbReference>
<dbReference type="InterPro" id="IPR050438">
    <property type="entry name" value="LMW_PTPase"/>
</dbReference>
<evidence type="ECO:0000313" key="7">
    <source>
        <dbReference type="EMBL" id="AQY23181.1"/>
    </source>
</evidence>
<proteinExistence type="inferred from homology"/>
<protein>
    <recommendedName>
        <fullName evidence="2">protein-tyrosine-phosphatase</fullName>
        <ecNumber evidence="2">3.1.3.48</ecNumber>
    </recommendedName>
</protein>
<accession>A0A1S7DVU9</accession>
<dbReference type="Gene3D" id="3.40.50.2300">
    <property type="match status" value="1"/>
</dbReference>
<dbReference type="InterPro" id="IPR023485">
    <property type="entry name" value="Ptyr_pPase"/>
</dbReference>
<feature type="active site" description="Nucleophile" evidence="5">
    <location>
        <position position="13"/>
    </location>
</feature>
<comment type="similarity">
    <text evidence="1">Belongs to the low molecular weight phosphotyrosine protein phosphatase family.</text>
</comment>
<evidence type="ECO:0000256" key="5">
    <source>
        <dbReference type="PIRSR" id="PIRSR617867-1"/>
    </source>
</evidence>
<dbReference type="Pfam" id="PF01451">
    <property type="entry name" value="LMWPc"/>
    <property type="match status" value="1"/>
</dbReference>
<evidence type="ECO:0000256" key="4">
    <source>
        <dbReference type="ARBA" id="ARBA00022912"/>
    </source>
</evidence>
<dbReference type="EC" id="3.1.3.48" evidence="2"/>
<dbReference type="SUPFAM" id="SSF52788">
    <property type="entry name" value="Phosphotyrosine protein phosphatases I"/>
    <property type="match status" value="1"/>
</dbReference>
<keyword evidence="3" id="KW-0378">Hydrolase</keyword>
<dbReference type="AlphaFoldDB" id="A0A1S7DVU9"/>
<name>A0A1S7DVU9_RIEAN</name>
<evidence type="ECO:0000256" key="2">
    <source>
        <dbReference type="ARBA" id="ARBA00013064"/>
    </source>
</evidence>
<feature type="active site" description="Nucleophile" evidence="5">
    <location>
        <position position="7"/>
    </location>
</feature>
<dbReference type="RefSeq" id="WP_079208368.1">
    <property type="nucleotide sequence ID" value="NZ_CP011859.1"/>
</dbReference>
<dbReference type="GO" id="GO:0004725">
    <property type="term" value="F:protein tyrosine phosphatase activity"/>
    <property type="evidence" value="ECO:0007669"/>
    <property type="project" value="UniProtKB-EC"/>
</dbReference>
<dbReference type="PANTHER" id="PTHR11717">
    <property type="entry name" value="LOW MOLECULAR WEIGHT PROTEIN TYROSINE PHOSPHATASE"/>
    <property type="match status" value="1"/>
</dbReference>
<feature type="active site" description="Proton donor" evidence="5">
    <location>
        <position position="115"/>
    </location>
</feature>
<evidence type="ECO:0000259" key="6">
    <source>
        <dbReference type="SMART" id="SM00226"/>
    </source>
</evidence>
<evidence type="ECO:0000256" key="1">
    <source>
        <dbReference type="ARBA" id="ARBA00011063"/>
    </source>
</evidence>
<dbReference type="Proteomes" id="UP000189883">
    <property type="component" value="Chromosome"/>
</dbReference>
<sequence>MKILMLCLGNICRSPLAEGILRNKISEEYFVDSAGTSAYHEGAKADPRSIQTADFHGIDINGHRSRPLVKEDFEIFDRIYCMDKQNYKDAMALAENEEQRQKLVLILENNAEVPDPYYGGVGGFEKVYHMLDKACDRIVLELNLKPRL</sequence>
<feature type="domain" description="Phosphotyrosine protein phosphatase I" evidence="6">
    <location>
        <begin position="1"/>
        <end position="141"/>
    </location>
</feature>
<keyword evidence="4" id="KW-0904">Protein phosphatase</keyword>
<gene>
    <name evidence="7" type="primary">yfkJ</name>
    <name evidence="7" type="ORF">AB406_2247</name>
</gene>
<dbReference type="CDD" id="cd16343">
    <property type="entry name" value="LMWPTP"/>
    <property type="match status" value="1"/>
</dbReference>